<organism evidence="5 6">
    <name type="scientific">Chitinophaga varians</name>
    <dbReference type="NCBI Taxonomy" id="2202339"/>
    <lineage>
        <taxon>Bacteria</taxon>
        <taxon>Pseudomonadati</taxon>
        <taxon>Bacteroidota</taxon>
        <taxon>Chitinophagia</taxon>
        <taxon>Chitinophagales</taxon>
        <taxon>Chitinophagaceae</taxon>
        <taxon>Chitinophaga</taxon>
    </lineage>
</organism>
<dbReference type="PROSITE" id="PS00041">
    <property type="entry name" value="HTH_ARAC_FAMILY_1"/>
    <property type="match status" value="1"/>
</dbReference>
<evidence type="ECO:0000256" key="1">
    <source>
        <dbReference type="ARBA" id="ARBA00023015"/>
    </source>
</evidence>
<keyword evidence="1" id="KW-0805">Transcription regulation</keyword>
<gene>
    <name evidence="5" type="ORF">HGH92_20630</name>
</gene>
<evidence type="ECO:0000256" key="2">
    <source>
        <dbReference type="ARBA" id="ARBA00023125"/>
    </source>
</evidence>
<evidence type="ECO:0000313" key="6">
    <source>
        <dbReference type="Proteomes" id="UP000570474"/>
    </source>
</evidence>
<dbReference type="SUPFAM" id="SSF46689">
    <property type="entry name" value="Homeodomain-like"/>
    <property type="match status" value="1"/>
</dbReference>
<dbReference type="PRINTS" id="PR00032">
    <property type="entry name" value="HTHARAC"/>
</dbReference>
<accession>A0A847S0T6</accession>
<dbReference type="Gene3D" id="1.10.10.60">
    <property type="entry name" value="Homeodomain-like"/>
    <property type="match status" value="2"/>
</dbReference>
<comment type="caution">
    <text evidence="5">The sequence shown here is derived from an EMBL/GenBank/DDBJ whole genome shotgun (WGS) entry which is preliminary data.</text>
</comment>
<keyword evidence="2" id="KW-0238">DNA-binding</keyword>
<dbReference type="PROSITE" id="PS01124">
    <property type="entry name" value="HTH_ARAC_FAMILY_2"/>
    <property type="match status" value="1"/>
</dbReference>
<reference evidence="5 6" key="1">
    <citation type="submission" date="2020-04" db="EMBL/GenBank/DDBJ databases">
        <authorList>
            <person name="Yin C."/>
        </authorList>
    </citation>
    <scope>NUCLEOTIDE SEQUENCE [LARGE SCALE GENOMIC DNA]</scope>
    <source>
        <strain evidence="5 6">Ae27</strain>
    </source>
</reference>
<keyword evidence="3" id="KW-0804">Transcription</keyword>
<dbReference type="Proteomes" id="UP000570474">
    <property type="component" value="Unassembled WGS sequence"/>
</dbReference>
<feature type="domain" description="HTH araC/xylS-type" evidence="4">
    <location>
        <begin position="236"/>
        <end position="333"/>
    </location>
</feature>
<dbReference type="Pfam" id="PF12833">
    <property type="entry name" value="HTH_18"/>
    <property type="match status" value="1"/>
</dbReference>
<dbReference type="InterPro" id="IPR009057">
    <property type="entry name" value="Homeodomain-like_sf"/>
</dbReference>
<name>A0A847S0T6_9BACT</name>
<dbReference type="InterPro" id="IPR053142">
    <property type="entry name" value="PchR_regulatory_protein"/>
</dbReference>
<evidence type="ECO:0000313" key="5">
    <source>
        <dbReference type="EMBL" id="NLR66728.1"/>
    </source>
</evidence>
<dbReference type="InterPro" id="IPR018060">
    <property type="entry name" value="HTH_AraC"/>
</dbReference>
<dbReference type="GO" id="GO:0003700">
    <property type="term" value="F:DNA-binding transcription factor activity"/>
    <property type="evidence" value="ECO:0007669"/>
    <property type="project" value="InterPro"/>
</dbReference>
<proteinExistence type="predicted"/>
<dbReference type="RefSeq" id="WP_168872635.1">
    <property type="nucleotide sequence ID" value="NZ_JABAIA010000002.1"/>
</dbReference>
<dbReference type="AlphaFoldDB" id="A0A847S0T6"/>
<dbReference type="PANTHER" id="PTHR47893:SF1">
    <property type="entry name" value="REGULATORY PROTEIN PCHR"/>
    <property type="match status" value="1"/>
</dbReference>
<evidence type="ECO:0000259" key="4">
    <source>
        <dbReference type="PROSITE" id="PS01124"/>
    </source>
</evidence>
<dbReference type="EMBL" id="JABAIA010000002">
    <property type="protein sequence ID" value="NLR66728.1"/>
    <property type="molecule type" value="Genomic_DNA"/>
</dbReference>
<dbReference type="SMART" id="SM00342">
    <property type="entry name" value="HTH_ARAC"/>
    <property type="match status" value="1"/>
</dbReference>
<keyword evidence="6" id="KW-1185">Reference proteome</keyword>
<sequence>MAVVIKNELNEVLLQEGFPFSPEDLVPSGAIIEENKEQQLDFGAYNIQECKFDGIHLIMCTAEIYENLTVASEDIMPHVSMLFMEKGDVRASVEGIADKFRFSSLEHNIMYSPHREETAELRKQKGIQVLGMNFSPERFIALADSNGQVLGKMANAVAKKRGVILADKINPHITPRMKTVLGEIRQCQFKGGLKKLFLQSKVMELLALQCDQVENDFGRARTERHNISKRELEQLQHARYLLLRDLQEPPSLAELSRLSGLNEFKLKSGFKTVFDNTVFGYFNDHRLQMAREMILAGGTSLADIADEAGYSSPQHFSNAFKKKYGVAPSKLEL</sequence>
<dbReference type="GO" id="GO:0043565">
    <property type="term" value="F:sequence-specific DNA binding"/>
    <property type="evidence" value="ECO:0007669"/>
    <property type="project" value="InterPro"/>
</dbReference>
<dbReference type="InterPro" id="IPR020449">
    <property type="entry name" value="Tscrpt_reg_AraC-type_HTH"/>
</dbReference>
<dbReference type="PANTHER" id="PTHR47893">
    <property type="entry name" value="REGULATORY PROTEIN PCHR"/>
    <property type="match status" value="1"/>
</dbReference>
<dbReference type="InterPro" id="IPR018062">
    <property type="entry name" value="HTH_AraC-typ_CS"/>
</dbReference>
<evidence type="ECO:0000256" key="3">
    <source>
        <dbReference type="ARBA" id="ARBA00023163"/>
    </source>
</evidence>
<protein>
    <submittedName>
        <fullName evidence="5">Helix-turn-helix transcriptional regulator</fullName>
    </submittedName>
</protein>